<reference evidence="4" key="1">
    <citation type="journal article" date="2019" name="Int. J. Syst. Evol. Microbiol.">
        <title>The Global Catalogue of Microorganisms (GCM) 10K type strain sequencing project: providing services to taxonomists for standard genome sequencing and annotation.</title>
        <authorList>
            <consortium name="The Broad Institute Genomics Platform"/>
            <consortium name="The Broad Institute Genome Sequencing Center for Infectious Disease"/>
            <person name="Wu L."/>
            <person name="Ma J."/>
        </authorList>
    </citation>
    <scope>NUCLEOTIDE SEQUENCE [LARGE SCALE GENOMIC DNA]</scope>
    <source>
        <strain evidence="4">JCM 16702</strain>
    </source>
</reference>
<feature type="region of interest" description="Disordered" evidence="1">
    <location>
        <begin position="57"/>
        <end position="76"/>
    </location>
</feature>
<evidence type="ECO:0000313" key="4">
    <source>
        <dbReference type="Proteomes" id="UP001500683"/>
    </source>
</evidence>
<evidence type="ECO:0000256" key="1">
    <source>
        <dbReference type="SAM" id="MobiDB-lite"/>
    </source>
</evidence>
<dbReference type="Pfam" id="PF01526">
    <property type="entry name" value="DDE_Tnp_Tn3"/>
    <property type="match status" value="1"/>
</dbReference>
<proteinExistence type="predicted"/>
<name>A0ABP7VL11_9ACTN</name>
<dbReference type="InterPro" id="IPR002513">
    <property type="entry name" value="Tn3_Tnp_DDE_dom"/>
</dbReference>
<protein>
    <recommendedName>
        <fullName evidence="2">Tn3 transposase DDE domain-containing protein</fullName>
    </recommendedName>
</protein>
<feature type="domain" description="Tn3 transposase DDE" evidence="2">
    <location>
        <begin position="1"/>
        <end position="56"/>
    </location>
</feature>
<organism evidence="3 4">
    <name type="scientific">Actinomadura miaoliensis</name>
    <dbReference type="NCBI Taxonomy" id="430685"/>
    <lineage>
        <taxon>Bacteria</taxon>
        <taxon>Bacillati</taxon>
        <taxon>Actinomycetota</taxon>
        <taxon>Actinomycetes</taxon>
        <taxon>Streptosporangiales</taxon>
        <taxon>Thermomonosporaceae</taxon>
        <taxon>Actinomadura</taxon>
    </lineage>
</organism>
<keyword evidence="4" id="KW-1185">Reference proteome</keyword>
<sequence length="135" mass="14022">MLIAYSTNLGLTRMADARGVSYEVLAWTAKVYLRKETLRPANPALIGRHHELPVARRCSARTPSPRTGSGFLTRGSSAAVRAGGGFLPAAGRSPPRGSGVEVFRSDVRGGAAVAGGTAGEGRPSRRIGPLAVEPT</sequence>
<dbReference type="RefSeq" id="WP_425549397.1">
    <property type="nucleotide sequence ID" value="NZ_BAAAZG010000016.1"/>
</dbReference>
<feature type="region of interest" description="Disordered" evidence="1">
    <location>
        <begin position="111"/>
        <end position="135"/>
    </location>
</feature>
<evidence type="ECO:0000313" key="3">
    <source>
        <dbReference type="EMBL" id="GAA4069515.1"/>
    </source>
</evidence>
<accession>A0ABP7VL11</accession>
<comment type="caution">
    <text evidence="3">The sequence shown here is derived from an EMBL/GenBank/DDBJ whole genome shotgun (WGS) entry which is preliminary data.</text>
</comment>
<dbReference type="EMBL" id="BAAAZG010000016">
    <property type="protein sequence ID" value="GAA4069515.1"/>
    <property type="molecule type" value="Genomic_DNA"/>
</dbReference>
<dbReference type="Proteomes" id="UP001500683">
    <property type="component" value="Unassembled WGS sequence"/>
</dbReference>
<feature type="region of interest" description="Disordered" evidence="1">
    <location>
        <begin position="83"/>
        <end position="102"/>
    </location>
</feature>
<evidence type="ECO:0000259" key="2">
    <source>
        <dbReference type="Pfam" id="PF01526"/>
    </source>
</evidence>
<gene>
    <name evidence="3" type="ORF">GCM10022214_25930</name>
</gene>